<accession>A0AAD5QEV8</accession>
<dbReference type="Pfam" id="PF01137">
    <property type="entry name" value="RTC"/>
    <property type="match status" value="1"/>
</dbReference>
<evidence type="ECO:0000256" key="2">
    <source>
        <dbReference type="ARBA" id="ARBA00022801"/>
    </source>
</evidence>
<dbReference type="GO" id="GO:0003963">
    <property type="term" value="F:RNA-3'-phosphate cyclase activity"/>
    <property type="evidence" value="ECO:0007669"/>
    <property type="project" value="TreeGrafter"/>
</dbReference>
<keyword evidence="1" id="KW-0479">Metal-binding</keyword>
<dbReference type="CDD" id="cd01310">
    <property type="entry name" value="TatD_DNAse"/>
    <property type="match status" value="1"/>
</dbReference>
<sequence length="726" mass="78814">MTDFTEPLVDIGANLTNRQFQRDLPSVLRRAHDAGLRSVLLTGTSMRASRDALQLVARHQPTTPVQLFTTVGVHPHDAKDFDEVETLAEMRKLITSSAPGVVVAVGECGLDFNRDFSPRDKQERVFRLQLELACELQLPLFLHERDAHDAFVRVLTPFVQSKRLPPVVVHCFTGSESEMRTYLSMGFYIGLTGFVCMESRGHRLRTFASRIPLERLMIETDAPFMYPYGNNSRQRCEPKDLRAVVHTLAACYRASAGEIAAATTRNARRFFALESQFAQRRPAVTAASAAAASPSRETPSKPRQAHKQRPAAVPPPAPPSKPEPKAQQPPPPTIPLPADGSAIVLDGGGGEGGGQVIRVAMALAGVLRRTIHVHSIRAGRKVPGLRNQHVRTVELAQRLTGARLDGVALGSSHVVFDGSQAALQGGKHDAVSETGGSVALMIQGSLPAMLFATAPSQLMLQGGTEVGFSPPVDFMQVPLMRLLGRMGVPQPLVFSIETRGFFPAGRGLVRLEVEPLRTTLAPVDLTRFSREIASVFMRVTVSGAAASEELGQQFVAAMRRALQSRQILKKNSTARVESDIVVDLAASTGHQKRSRDKRRVEKQRTNVSILVVVETATGGVLSVDRTDRDTPEYAATRLADELARLLESEVCVDEHLADNSVLYLALANGVSRLRVPAKAQRKSQHLETALSIASRLTGATFEIEETERNAVVTVHGIGLAPPLSSA</sequence>
<feature type="region of interest" description="Disordered" evidence="3">
    <location>
        <begin position="284"/>
        <end position="347"/>
    </location>
</feature>
<dbReference type="InterPro" id="IPR023797">
    <property type="entry name" value="RNA3'_phos_cyclase_dom"/>
</dbReference>
<dbReference type="PANTHER" id="PTHR11096">
    <property type="entry name" value="RNA 3' TERMINAL PHOSPHATE CYCLASE"/>
    <property type="match status" value="1"/>
</dbReference>
<name>A0AAD5QEV8_PYTIN</name>
<feature type="compositionally biased region" description="Pro residues" evidence="3">
    <location>
        <begin position="312"/>
        <end position="335"/>
    </location>
</feature>
<comment type="caution">
    <text evidence="5">The sequence shown here is derived from an EMBL/GenBank/DDBJ whole genome shotgun (WGS) entry which is preliminary data.</text>
</comment>
<feature type="domain" description="RNA 3'-terminal phosphate cyclase" evidence="4">
    <location>
        <begin position="350"/>
        <end position="703"/>
    </location>
</feature>
<dbReference type="FunFam" id="3.20.20.140:FF:000005">
    <property type="entry name" value="TatD family hydrolase"/>
    <property type="match status" value="1"/>
</dbReference>
<feature type="compositionally biased region" description="Low complexity" evidence="3">
    <location>
        <begin position="284"/>
        <end position="297"/>
    </location>
</feature>
<keyword evidence="2" id="KW-0378">Hydrolase</keyword>
<dbReference type="InterPro" id="IPR037136">
    <property type="entry name" value="RNA3'_phos_cyclase_dom_sf"/>
</dbReference>
<dbReference type="PROSITE" id="PS01090">
    <property type="entry name" value="TATD_2"/>
    <property type="match status" value="1"/>
</dbReference>
<dbReference type="GO" id="GO:0016788">
    <property type="term" value="F:hydrolase activity, acting on ester bonds"/>
    <property type="evidence" value="ECO:0007669"/>
    <property type="project" value="InterPro"/>
</dbReference>
<dbReference type="InterPro" id="IPR018228">
    <property type="entry name" value="DNase_TatD-rel_CS"/>
</dbReference>
<dbReference type="SUPFAM" id="SSF51556">
    <property type="entry name" value="Metallo-dependent hydrolases"/>
    <property type="match status" value="1"/>
</dbReference>
<dbReference type="SUPFAM" id="SSF55205">
    <property type="entry name" value="EPT/RTPC-like"/>
    <property type="match status" value="1"/>
</dbReference>
<dbReference type="InterPro" id="IPR013792">
    <property type="entry name" value="RNA3'P_cycl/enolpyr_Trfase_a/b"/>
</dbReference>
<dbReference type="InterPro" id="IPR001130">
    <property type="entry name" value="TatD-like"/>
</dbReference>
<dbReference type="GO" id="GO:0006396">
    <property type="term" value="P:RNA processing"/>
    <property type="evidence" value="ECO:0007669"/>
    <property type="project" value="InterPro"/>
</dbReference>
<dbReference type="Proteomes" id="UP001209570">
    <property type="component" value="Unassembled WGS sequence"/>
</dbReference>
<dbReference type="Gene3D" id="3.30.360.20">
    <property type="entry name" value="RNA 3'-terminal phosphate cyclase, insert domain"/>
    <property type="match status" value="1"/>
</dbReference>
<keyword evidence="6" id="KW-1185">Reference proteome</keyword>
<organism evidence="5 6">
    <name type="scientific">Pythium insidiosum</name>
    <name type="common">Pythiosis disease agent</name>
    <dbReference type="NCBI Taxonomy" id="114742"/>
    <lineage>
        <taxon>Eukaryota</taxon>
        <taxon>Sar</taxon>
        <taxon>Stramenopiles</taxon>
        <taxon>Oomycota</taxon>
        <taxon>Peronosporomycetes</taxon>
        <taxon>Pythiales</taxon>
        <taxon>Pythiaceae</taxon>
        <taxon>Pythium</taxon>
    </lineage>
</organism>
<proteinExistence type="predicted"/>
<dbReference type="AlphaFoldDB" id="A0AAD5QEV8"/>
<dbReference type="EMBL" id="JAKCXM010000006">
    <property type="protein sequence ID" value="KAJ0409078.1"/>
    <property type="molecule type" value="Genomic_DNA"/>
</dbReference>
<evidence type="ECO:0000256" key="3">
    <source>
        <dbReference type="SAM" id="MobiDB-lite"/>
    </source>
</evidence>
<evidence type="ECO:0000256" key="1">
    <source>
        <dbReference type="ARBA" id="ARBA00022723"/>
    </source>
</evidence>
<dbReference type="InterPro" id="IPR036553">
    <property type="entry name" value="RPTC_insert"/>
</dbReference>
<evidence type="ECO:0000313" key="6">
    <source>
        <dbReference type="Proteomes" id="UP001209570"/>
    </source>
</evidence>
<evidence type="ECO:0000259" key="4">
    <source>
        <dbReference type="Pfam" id="PF01137"/>
    </source>
</evidence>
<evidence type="ECO:0000313" key="5">
    <source>
        <dbReference type="EMBL" id="KAJ0409078.1"/>
    </source>
</evidence>
<dbReference type="InterPro" id="IPR000228">
    <property type="entry name" value="RNA3'_term_phos_cyc"/>
</dbReference>
<dbReference type="Gene3D" id="3.65.10.20">
    <property type="entry name" value="RNA 3'-terminal phosphate cyclase domain"/>
    <property type="match status" value="1"/>
</dbReference>
<dbReference type="PANTHER" id="PTHR11096:SF0">
    <property type="entry name" value="RNA 3'-TERMINAL PHOSPHATE CYCLASE"/>
    <property type="match status" value="1"/>
</dbReference>
<dbReference type="GO" id="GO:0046872">
    <property type="term" value="F:metal ion binding"/>
    <property type="evidence" value="ECO:0007669"/>
    <property type="project" value="UniProtKB-KW"/>
</dbReference>
<gene>
    <name evidence="5" type="ORF">P43SY_002212</name>
</gene>
<dbReference type="GO" id="GO:0005634">
    <property type="term" value="C:nucleus"/>
    <property type="evidence" value="ECO:0007669"/>
    <property type="project" value="TreeGrafter"/>
</dbReference>
<dbReference type="Gene3D" id="3.20.20.140">
    <property type="entry name" value="Metal-dependent hydrolases"/>
    <property type="match status" value="1"/>
</dbReference>
<reference evidence="5" key="1">
    <citation type="submission" date="2021-12" db="EMBL/GenBank/DDBJ databases">
        <title>Prjna785345.</title>
        <authorList>
            <person name="Rujirawat T."/>
            <person name="Krajaejun T."/>
        </authorList>
    </citation>
    <scope>NUCLEOTIDE SEQUENCE</scope>
    <source>
        <strain evidence="5">Pi057C3</strain>
    </source>
</reference>
<dbReference type="Pfam" id="PF01026">
    <property type="entry name" value="TatD_DNase"/>
    <property type="match status" value="1"/>
</dbReference>
<protein>
    <recommendedName>
        <fullName evidence="4">RNA 3'-terminal phosphate cyclase domain-containing protein</fullName>
    </recommendedName>
</protein>
<dbReference type="InterPro" id="IPR032466">
    <property type="entry name" value="Metal_Hydrolase"/>
</dbReference>